<dbReference type="EMBL" id="QFXC01000008">
    <property type="protein sequence ID" value="RDH84056.1"/>
    <property type="molecule type" value="Genomic_DNA"/>
</dbReference>
<feature type="transmembrane region" description="Helical" evidence="7">
    <location>
        <begin position="163"/>
        <end position="187"/>
    </location>
</feature>
<name>A0A370DIR5_9GAMM</name>
<dbReference type="InterPro" id="IPR050925">
    <property type="entry name" value="Rhomboid_protease_S54"/>
</dbReference>
<keyword evidence="3 7" id="KW-0812">Transmembrane</keyword>
<comment type="subcellular location">
    <subcellularLocation>
        <location evidence="1">Membrane</location>
        <topology evidence="1">Multi-pass membrane protein</topology>
    </subcellularLocation>
</comment>
<protein>
    <submittedName>
        <fullName evidence="9">Rhomboid family intramembrane serine protease</fullName>
    </submittedName>
</protein>
<reference evidence="9 10" key="1">
    <citation type="journal article" date="2018" name="ISME J.">
        <title>Endosymbiont genomes yield clues of tubeworm success.</title>
        <authorList>
            <person name="Li Y."/>
            <person name="Liles M.R."/>
            <person name="Halanych K.M."/>
        </authorList>
    </citation>
    <scope>NUCLEOTIDE SEQUENCE [LARGE SCALE GENOMIC DNA]</scope>
    <source>
        <strain evidence="9">A1464</strain>
    </source>
</reference>
<dbReference type="PANTHER" id="PTHR43731">
    <property type="entry name" value="RHOMBOID PROTEASE"/>
    <property type="match status" value="1"/>
</dbReference>
<feature type="transmembrane region" description="Helical" evidence="7">
    <location>
        <begin position="82"/>
        <end position="103"/>
    </location>
</feature>
<keyword evidence="6 7" id="KW-0472">Membrane</keyword>
<evidence type="ECO:0000256" key="5">
    <source>
        <dbReference type="ARBA" id="ARBA00022989"/>
    </source>
</evidence>
<accession>A0A370DIR5</accession>
<dbReference type="InterPro" id="IPR035952">
    <property type="entry name" value="Rhomboid-like_sf"/>
</dbReference>
<evidence type="ECO:0000256" key="4">
    <source>
        <dbReference type="ARBA" id="ARBA00022801"/>
    </source>
</evidence>
<evidence type="ECO:0000256" key="3">
    <source>
        <dbReference type="ARBA" id="ARBA00022692"/>
    </source>
</evidence>
<keyword evidence="4" id="KW-0378">Hydrolase</keyword>
<dbReference type="Pfam" id="PF01694">
    <property type="entry name" value="Rhomboid"/>
    <property type="match status" value="1"/>
</dbReference>
<evidence type="ECO:0000313" key="10">
    <source>
        <dbReference type="Proteomes" id="UP000254266"/>
    </source>
</evidence>
<dbReference type="GO" id="GO:0004252">
    <property type="term" value="F:serine-type endopeptidase activity"/>
    <property type="evidence" value="ECO:0007669"/>
    <property type="project" value="InterPro"/>
</dbReference>
<keyword evidence="9" id="KW-0645">Protease</keyword>
<sequence length="449" mass="51759">MLGLLHERSDHIDDRSLIKLVSRDTSEYFTIDITHKIDENLEKHLYAFEKLTPSSLDGSLMHFPDEINPLPMLTSAVAHASWSHVIFNLIFFIAFAPAIEVLISNRLKYLGLLVALSFVTSISYSLAVLINGNEPVPSLGLSGVVMGMIGVFAYLMPHARIRVFFWFFTIIKIFFIPAWILALWYIGMDTLDMLFSDDYGGINLIAHVSGGFGGYILGYIFFKEQREIIDDLGDEIKDVNRSHQSGSFGTLDKMSQNELKNRQQQMQLEKNYEQHISEIHRYVRGRQDSKAINLIIKDYEVQSASVEIFEELFERIKSWGDSRTLLCLGRLLINLLIEKRKYARALLYVEMCQEVTYEFVLADPDNVLFLANTARENRQYKVAYLLVRNLYERYGEYIDLESTALVELELLVQNLNMKEQAKVRMKELLMIAEGDFKADLMKLSVLLRN</sequence>
<dbReference type="AlphaFoldDB" id="A0A370DIR5"/>
<evidence type="ECO:0000256" key="1">
    <source>
        <dbReference type="ARBA" id="ARBA00004141"/>
    </source>
</evidence>
<proteinExistence type="inferred from homology"/>
<evidence type="ECO:0000256" key="2">
    <source>
        <dbReference type="ARBA" id="ARBA00009045"/>
    </source>
</evidence>
<feature type="transmembrane region" description="Helical" evidence="7">
    <location>
        <begin position="110"/>
        <end position="130"/>
    </location>
</feature>
<organism evidence="9 10">
    <name type="scientific">endosymbiont of Galathealinum brachiosum</name>
    <dbReference type="NCBI Taxonomy" id="2200906"/>
    <lineage>
        <taxon>Bacteria</taxon>
        <taxon>Pseudomonadati</taxon>
        <taxon>Pseudomonadota</taxon>
        <taxon>Gammaproteobacteria</taxon>
        <taxon>sulfur-oxidizing symbionts</taxon>
    </lineage>
</organism>
<dbReference type="Proteomes" id="UP000254266">
    <property type="component" value="Unassembled WGS sequence"/>
</dbReference>
<evidence type="ECO:0000259" key="8">
    <source>
        <dbReference type="Pfam" id="PF01694"/>
    </source>
</evidence>
<dbReference type="Gene3D" id="1.20.1540.10">
    <property type="entry name" value="Rhomboid-like"/>
    <property type="match status" value="1"/>
</dbReference>
<dbReference type="GO" id="GO:0006508">
    <property type="term" value="P:proteolysis"/>
    <property type="evidence" value="ECO:0007669"/>
    <property type="project" value="UniProtKB-KW"/>
</dbReference>
<dbReference type="GO" id="GO:0016020">
    <property type="term" value="C:membrane"/>
    <property type="evidence" value="ECO:0007669"/>
    <property type="project" value="UniProtKB-SubCell"/>
</dbReference>
<keyword evidence="10" id="KW-1185">Reference proteome</keyword>
<evidence type="ECO:0000256" key="7">
    <source>
        <dbReference type="SAM" id="Phobius"/>
    </source>
</evidence>
<feature type="domain" description="Peptidase S54 rhomboid" evidence="8">
    <location>
        <begin position="72"/>
        <end position="223"/>
    </location>
</feature>
<comment type="caution">
    <text evidence="9">The sequence shown here is derived from an EMBL/GenBank/DDBJ whole genome shotgun (WGS) entry which is preliminary data.</text>
</comment>
<comment type="similarity">
    <text evidence="2">Belongs to the peptidase S54 family.</text>
</comment>
<dbReference type="PANTHER" id="PTHR43731:SF14">
    <property type="entry name" value="PRESENILIN-ASSOCIATED RHOMBOID-LIKE PROTEIN, MITOCHONDRIAL"/>
    <property type="match status" value="1"/>
</dbReference>
<evidence type="ECO:0000313" key="9">
    <source>
        <dbReference type="EMBL" id="RDH84056.1"/>
    </source>
</evidence>
<gene>
    <name evidence="9" type="ORF">DIZ80_07950</name>
</gene>
<feature type="transmembrane region" description="Helical" evidence="7">
    <location>
        <begin position="136"/>
        <end position="156"/>
    </location>
</feature>
<feature type="transmembrane region" description="Helical" evidence="7">
    <location>
        <begin position="199"/>
        <end position="222"/>
    </location>
</feature>
<keyword evidence="5 7" id="KW-1133">Transmembrane helix</keyword>
<dbReference type="InterPro" id="IPR022764">
    <property type="entry name" value="Peptidase_S54_rhomboid_dom"/>
</dbReference>
<evidence type="ECO:0000256" key="6">
    <source>
        <dbReference type="ARBA" id="ARBA00023136"/>
    </source>
</evidence>
<dbReference type="SUPFAM" id="SSF144091">
    <property type="entry name" value="Rhomboid-like"/>
    <property type="match status" value="1"/>
</dbReference>